<proteinExistence type="predicted"/>
<evidence type="ECO:0000313" key="1">
    <source>
        <dbReference type="EMBL" id="CAG8761790.1"/>
    </source>
</evidence>
<comment type="caution">
    <text evidence="1">The sequence shown here is derived from an EMBL/GenBank/DDBJ whole genome shotgun (WGS) entry which is preliminary data.</text>
</comment>
<dbReference type="Proteomes" id="UP000789405">
    <property type="component" value="Unassembled WGS sequence"/>
</dbReference>
<gene>
    <name evidence="1" type="ORF">DERYTH_LOCUS17884</name>
</gene>
<organism evidence="1 2">
    <name type="scientific">Dentiscutata erythropus</name>
    <dbReference type="NCBI Taxonomy" id="1348616"/>
    <lineage>
        <taxon>Eukaryota</taxon>
        <taxon>Fungi</taxon>
        <taxon>Fungi incertae sedis</taxon>
        <taxon>Mucoromycota</taxon>
        <taxon>Glomeromycotina</taxon>
        <taxon>Glomeromycetes</taxon>
        <taxon>Diversisporales</taxon>
        <taxon>Gigasporaceae</taxon>
        <taxon>Dentiscutata</taxon>
    </lineage>
</organism>
<dbReference type="EMBL" id="CAJVPY010017399">
    <property type="protein sequence ID" value="CAG8761790.1"/>
    <property type="molecule type" value="Genomic_DNA"/>
</dbReference>
<dbReference type="AlphaFoldDB" id="A0A9N9J4C4"/>
<reference evidence="1" key="1">
    <citation type="submission" date="2021-06" db="EMBL/GenBank/DDBJ databases">
        <authorList>
            <person name="Kallberg Y."/>
            <person name="Tangrot J."/>
            <person name="Rosling A."/>
        </authorList>
    </citation>
    <scope>NUCLEOTIDE SEQUENCE</scope>
    <source>
        <strain evidence="1">MA453B</strain>
    </source>
</reference>
<evidence type="ECO:0000313" key="2">
    <source>
        <dbReference type="Proteomes" id="UP000789405"/>
    </source>
</evidence>
<sequence length="153" mass="17977">MTRATKMSSSNFSYSGPSASLSRIPYKKLDPKRRQTIKSFKKGVKLQLQIMIQKHYKQWKKASGIFDLSRKDLRRKAMESIFEPFELLVDNTLYGRNFQKKNDGLIGGVKNIIISYTKYNEQKEAEKQRISNMEDMIEKFLIFHDQMIIDTVI</sequence>
<accession>A0A9N9J4C4</accession>
<protein>
    <submittedName>
        <fullName evidence="1">2586_t:CDS:1</fullName>
    </submittedName>
</protein>
<keyword evidence="2" id="KW-1185">Reference proteome</keyword>
<name>A0A9N9J4C4_9GLOM</name>
<dbReference type="OrthoDB" id="2448501at2759"/>